<organism evidence="1 2">
    <name type="scientific">Racocetra persica</name>
    <dbReference type="NCBI Taxonomy" id="160502"/>
    <lineage>
        <taxon>Eukaryota</taxon>
        <taxon>Fungi</taxon>
        <taxon>Fungi incertae sedis</taxon>
        <taxon>Mucoromycota</taxon>
        <taxon>Glomeromycotina</taxon>
        <taxon>Glomeromycetes</taxon>
        <taxon>Diversisporales</taxon>
        <taxon>Gigasporaceae</taxon>
        <taxon>Racocetra</taxon>
    </lineage>
</organism>
<evidence type="ECO:0000313" key="1">
    <source>
        <dbReference type="EMBL" id="CAG8805143.1"/>
    </source>
</evidence>
<proteinExistence type="predicted"/>
<sequence>EIIPTKHYKKIEENSSRLKVLTNYLIIIEKFNNEILINHKQRRKLDKENPERLRIEKKNRAFLKKYYEVYE</sequence>
<feature type="non-terminal residue" evidence="1">
    <location>
        <position position="71"/>
    </location>
</feature>
<protein>
    <submittedName>
        <fullName evidence="1">7565_t:CDS:1</fullName>
    </submittedName>
</protein>
<accession>A0ACA9RR85</accession>
<feature type="non-terminal residue" evidence="1">
    <location>
        <position position="1"/>
    </location>
</feature>
<reference evidence="1" key="1">
    <citation type="submission" date="2021-06" db="EMBL/GenBank/DDBJ databases">
        <authorList>
            <person name="Kallberg Y."/>
            <person name="Tangrot J."/>
            <person name="Rosling A."/>
        </authorList>
    </citation>
    <scope>NUCLEOTIDE SEQUENCE</scope>
    <source>
        <strain evidence="1">MA461A</strain>
    </source>
</reference>
<dbReference type="EMBL" id="CAJVQC010065079">
    <property type="protein sequence ID" value="CAG8805143.1"/>
    <property type="molecule type" value="Genomic_DNA"/>
</dbReference>
<comment type="caution">
    <text evidence="1">The sequence shown here is derived from an EMBL/GenBank/DDBJ whole genome shotgun (WGS) entry which is preliminary data.</text>
</comment>
<name>A0ACA9RR85_9GLOM</name>
<gene>
    <name evidence="1" type="ORF">RPERSI_LOCUS21866</name>
</gene>
<dbReference type="Proteomes" id="UP000789920">
    <property type="component" value="Unassembled WGS sequence"/>
</dbReference>
<keyword evidence="2" id="KW-1185">Reference proteome</keyword>
<evidence type="ECO:0000313" key="2">
    <source>
        <dbReference type="Proteomes" id="UP000789920"/>
    </source>
</evidence>